<sequence>MELGNFFQVYVNYPAVLLSAVAGMVIGFLWYGPLFGKQWMKLTEMKPDKKMVADNQMTTTYTLMFGSLLVMAYVLAHFVWYAAPGSLTLFIAVKTAVWAWLGFVATYALTKFLFNPNKRPPLMLLAIDTGYYLATLMVMGLIFGFLR</sequence>
<keyword evidence="1" id="KW-0812">Transmembrane</keyword>
<dbReference type="Proteomes" id="UP000178681">
    <property type="component" value="Unassembled WGS sequence"/>
</dbReference>
<accession>A0A1F5Z4T7</accession>
<gene>
    <name evidence="2" type="ORF">A2872_02510</name>
</gene>
<comment type="caution">
    <text evidence="2">The sequence shown here is derived from an EMBL/GenBank/DDBJ whole genome shotgun (WGS) entry which is preliminary data.</text>
</comment>
<feature type="transmembrane region" description="Helical" evidence="1">
    <location>
        <begin position="122"/>
        <end position="146"/>
    </location>
</feature>
<evidence type="ECO:0000313" key="3">
    <source>
        <dbReference type="Proteomes" id="UP000178681"/>
    </source>
</evidence>
<evidence type="ECO:0000256" key="1">
    <source>
        <dbReference type="SAM" id="Phobius"/>
    </source>
</evidence>
<feature type="transmembrane region" description="Helical" evidence="1">
    <location>
        <begin position="57"/>
        <end position="83"/>
    </location>
</feature>
<feature type="transmembrane region" description="Helical" evidence="1">
    <location>
        <begin position="15"/>
        <end position="36"/>
    </location>
</feature>
<dbReference type="STRING" id="1798377.A2872_02510"/>
<reference evidence="2 3" key="1">
    <citation type="journal article" date="2016" name="Nat. Commun.">
        <title>Thousands of microbial genomes shed light on interconnected biogeochemical processes in an aquifer system.</title>
        <authorList>
            <person name="Anantharaman K."/>
            <person name="Brown C.T."/>
            <person name="Hug L.A."/>
            <person name="Sharon I."/>
            <person name="Castelle C.J."/>
            <person name="Probst A.J."/>
            <person name="Thomas B.C."/>
            <person name="Singh A."/>
            <person name="Wilkins M.J."/>
            <person name="Karaoz U."/>
            <person name="Brodie E.L."/>
            <person name="Williams K.H."/>
            <person name="Hubbard S.S."/>
            <person name="Banfield J.F."/>
        </authorList>
    </citation>
    <scope>NUCLEOTIDE SEQUENCE [LARGE SCALE GENOMIC DNA]</scope>
</reference>
<dbReference type="AlphaFoldDB" id="A0A1F5Z4T7"/>
<keyword evidence="1" id="KW-0472">Membrane</keyword>
<dbReference type="Pfam" id="PF08570">
    <property type="entry name" value="DUF1761"/>
    <property type="match status" value="1"/>
</dbReference>
<evidence type="ECO:0008006" key="4">
    <source>
        <dbReference type="Google" id="ProtNLM"/>
    </source>
</evidence>
<feature type="transmembrane region" description="Helical" evidence="1">
    <location>
        <begin position="89"/>
        <end position="110"/>
    </location>
</feature>
<name>A0A1F5Z4T7_9BACT</name>
<proteinExistence type="predicted"/>
<dbReference type="InterPro" id="IPR013879">
    <property type="entry name" value="DUF1761"/>
</dbReference>
<keyword evidence="1" id="KW-1133">Transmembrane helix</keyword>
<protein>
    <recommendedName>
        <fullName evidence="4">DUF1761 domain-containing protein</fullName>
    </recommendedName>
</protein>
<evidence type="ECO:0000313" key="2">
    <source>
        <dbReference type="EMBL" id="OGG07451.1"/>
    </source>
</evidence>
<dbReference type="EMBL" id="MFJG01000005">
    <property type="protein sequence ID" value="OGG07451.1"/>
    <property type="molecule type" value="Genomic_DNA"/>
</dbReference>
<organism evidence="2 3">
    <name type="scientific">Candidatus Gottesmanbacteria bacterium RIFCSPHIGHO2_01_FULL_42_12</name>
    <dbReference type="NCBI Taxonomy" id="1798377"/>
    <lineage>
        <taxon>Bacteria</taxon>
        <taxon>Candidatus Gottesmaniibacteriota</taxon>
    </lineage>
</organism>